<keyword evidence="4" id="KW-0802">TPR repeat</keyword>
<evidence type="ECO:0000256" key="9">
    <source>
        <dbReference type="SAM" id="MobiDB-lite"/>
    </source>
</evidence>
<accession>A0AA36N3B7</accession>
<evidence type="ECO:0000256" key="1">
    <source>
        <dbReference type="ARBA" id="ARBA00000971"/>
    </source>
</evidence>
<dbReference type="SUPFAM" id="SSF48452">
    <property type="entry name" value="TPR-like"/>
    <property type="match status" value="1"/>
</dbReference>
<evidence type="ECO:0000256" key="7">
    <source>
        <dbReference type="PROSITE-ProRule" id="PRU00277"/>
    </source>
</evidence>
<evidence type="ECO:0000313" key="12">
    <source>
        <dbReference type="Proteomes" id="UP001178507"/>
    </source>
</evidence>
<gene>
    <name evidence="11" type="ORF">EVOR1521_LOCUS16115</name>
</gene>
<dbReference type="GO" id="GO:0003755">
    <property type="term" value="F:peptidyl-prolyl cis-trans isomerase activity"/>
    <property type="evidence" value="ECO:0007669"/>
    <property type="project" value="UniProtKB-KW"/>
</dbReference>
<dbReference type="InterPro" id="IPR050754">
    <property type="entry name" value="FKBP4/5/8-like"/>
</dbReference>
<keyword evidence="12" id="KW-1185">Reference proteome</keyword>
<dbReference type="FunFam" id="3.10.50.40:FF:000006">
    <property type="entry name" value="Peptidyl-prolyl cis-trans isomerase"/>
    <property type="match status" value="1"/>
</dbReference>
<dbReference type="AlphaFoldDB" id="A0AA36N3B7"/>
<comment type="catalytic activity">
    <reaction evidence="1 7">
        <text>[protein]-peptidylproline (omega=180) = [protein]-peptidylproline (omega=0)</text>
        <dbReference type="Rhea" id="RHEA:16237"/>
        <dbReference type="Rhea" id="RHEA-COMP:10747"/>
        <dbReference type="Rhea" id="RHEA-COMP:10748"/>
        <dbReference type="ChEBI" id="CHEBI:83833"/>
        <dbReference type="ChEBI" id="CHEBI:83834"/>
        <dbReference type="EC" id="5.2.1.8"/>
    </reaction>
</comment>
<dbReference type="EC" id="5.2.1.8" evidence="2 7"/>
<keyword evidence="6 7" id="KW-0413">Isomerase</keyword>
<feature type="region of interest" description="Disordered" evidence="9">
    <location>
        <begin position="493"/>
        <end position="516"/>
    </location>
</feature>
<dbReference type="PANTHER" id="PTHR46512">
    <property type="entry name" value="PEPTIDYLPROLYL ISOMERASE"/>
    <property type="match status" value="1"/>
</dbReference>
<dbReference type="SUPFAM" id="SSF54534">
    <property type="entry name" value="FKBP-like"/>
    <property type="match status" value="3"/>
</dbReference>
<comment type="caution">
    <text evidence="11">The sequence shown here is derived from an EMBL/GenBank/DDBJ whole genome shotgun (WGS) entry which is preliminary data.</text>
</comment>
<evidence type="ECO:0000256" key="3">
    <source>
        <dbReference type="ARBA" id="ARBA00022737"/>
    </source>
</evidence>
<keyword evidence="8" id="KW-0175">Coiled coil</keyword>
<name>A0AA36N3B7_9DINO</name>
<dbReference type="Pfam" id="PF00254">
    <property type="entry name" value="FKBP_C"/>
    <property type="match status" value="2"/>
</dbReference>
<dbReference type="Gene3D" id="3.10.50.40">
    <property type="match status" value="3"/>
</dbReference>
<dbReference type="InterPro" id="IPR046357">
    <property type="entry name" value="PPIase_dom_sf"/>
</dbReference>
<keyword evidence="3" id="KW-0677">Repeat</keyword>
<feature type="coiled-coil region" evidence="8">
    <location>
        <begin position="378"/>
        <end position="438"/>
    </location>
</feature>
<evidence type="ECO:0000256" key="6">
    <source>
        <dbReference type="ARBA" id="ARBA00023235"/>
    </source>
</evidence>
<protein>
    <recommendedName>
        <fullName evidence="2 7">peptidylprolyl isomerase</fullName>
        <ecNumber evidence="2 7">5.2.1.8</ecNumber>
    </recommendedName>
</protein>
<dbReference type="EMBL" id="CAUJNA010002146">
    <property type="protein sequence ID" value="CAJ1390798.1"/>
    <property type="molecule type" value="Genomic_DNA"/>
</dbReference>
<proteinExistence type="predicted"/>
<evidence type="ECO:0000256" key="4">
    <source>
        <dbReference type="ARBA" id="ARBA00022803"/>
    </source>
</evidence>
<dbReference type="SMART" id="SM00028">
    <property type="entry name" value="TPR"/>
    <property type="match status" value="3"/>
</dbReference>
<dbReference type="PROSITE" id="PS50059">
    <property type="entry name" value="FKBP_PPIASE"/>
    <property type="match status" value="1"/>
</dbReference>
<dbReference type="InterPro" id="IPR011990">
    <property type="entry name" value="TPR-like_helical_dom_sf"/>
</dbReference>
<sequence>MFRCNLPPPLAGALLAKAKVTRERRPKTGDEVKVHYVGTLQADGSKFDSSRDRGQPFEFSLGRGEVIRGWDLGVKTMKKGEVATFTLAPEFAYGDEGSPPKIPAKATLVFEVELIGWISKDDLFGDEGAIKTQLKEGSGWKTPNDGDEVLMSLCTKAADGSVLEEKPQMEYVLASGALGDLGKVADRVLQMMKKGEEVSVACTQEYFGKPDGGTVELTLHEIYDDKDVSFGKDKSVMKKQVKEGEGYESPKDGGKVKLTVDVAGSTTTLEFTVGDGEVCDALECAVLEMKKGERAILTCTRPSSCIEPKLSLQPTDKVVMTLELLEFEKLKEQWDLSEEEKVERGQARKEVGGNLFKQGRIELALERYKKVMDLFNYIDNFKDENKAKAKELKKLCDLNKAACHLKLKQHQDAMRCCNNVLKEEADNMKALFRRAQAAFGLYEYTDCMKDIKHILELDPSNRDAKVLYKQAQVGQKEEDKKVKGMFAKMCQGMSSPPQVKAAPKAEMSSGNPEVEE</sequence>
<dbReference type="PANTHER" id="PTHR46512:SF9">
    <property type="entry name" value="PEPTIDYLPROLYL ISOMERASE"/>
    <property type="match status" value="1"/>
</dbReference>
<evidence type="ECO:0000259" key="10">
    <source>
        <dbReference type="PROSITE" id="PS50059"/>
    </source>
</evidence>
<dbReference type="Proteomes" id="UP001178507">
    <property type="component" value="Unassembled WGS sequence"/>
</dbReference>
<evidence type="ECO:0000256" key="8">
    <source>
        <dbReference type="SAM" id="Coils"/>
    </source>
</evidence>
<evidence type="ECO:0000313" key="11">
    <source>
        <dbReference type="EMBL" id="CAJ1390798.1"/>
    </source>
</evidence>
<dbReference type="InterPro" id="IPR001179">
    <property type="entry name" value="PPIase_FKBP_dom"/>
</dbReference>
<dbReference type="Gene3D" id="1.25.40.10">
    <property type="entry name" value="Tetratricopeptide repeat domain"/>
    <property type="match status" value="1"/>
</dbReference>
<evidence type="ECO:0000256" key="5">
    <source>
        <dbReference type="ARBA" id="ARBA00023110"/>
    </source>
</evidence>
<reference evidence="11" key="1">
    <citation type="submission" date="2023-08" db="EMBL/GenBank/DDBJ databases">
        <authorList>
            <person name="Chen Y."/>
            <person name="Shah S."/>
            <person name="Dougan E. K."/>
            <person name="Thang M."/>
            <person name="Chan C."/>
        </authorList>
    </citation>
    <scope>NUCLEOTIDE SEQUENCE</scope>
</reference>
<organism evidence="11 12">
    <name type="scientific">Effrenium voratum</name>
    <dbReference type="NCBI Taxonomy" id="2562239"/>
    <lineage>
        <taxon>Eukaryota</taxon>
        <taxon>Sar</taxon>
        <taxon>Alveolata</taxon>
        <taxon>Dinophyceae</taxon>
        <taxon>Suessiales</taxon>
        <taxon>Symbiodiniaceae</taxon>
        <taxon>Effrenium</taxon>
    </lineage>
</organism>
<evidence type="ECO:0000256" key="2">
    <source>
        <dbReference type="ARBA" id="ARBA00013194"/>
    </source>
</evidence>
<dbReference type="InterPro" id="IPR019734">
    <property type="entry name" value="TPR_rpt"/>
</dbReference>
<keyword evidence="5 7" id="KW-0697">Rotamase</keyword>
<feature type="domain" description="PPIase FKBP-type" evidence="10">
    <location>
        <begin position="29"/>
        <end position="118"/>
    </location>
</feature>